<reference evidence="2" key="1">
    <citation type="submission" date="2020-04" db="EMBL/GenBank/DDBJ databases">
        <authorList>
            <person name="Chiriac C."/>
            <person name="Salcher M."/>
            <person name="Ghai R."/>
            <person name="Kavagutti S V."/>
        </authorList>
    </citation>
    <scope>NUCLEOTIDE SEQUENCE</scope>
</reference>
<keyword evidence="1" id="KW-0812">Transmembrane</keyword>
<accession>A0A6J5LA94</accession>
<organism evidence="2">
    <name type="scientific">uncultured Caudovirales phage</name>
    <dbReference type="NCBI Taxonomy" id="2100421"/>
    <lineage>
        <taxon>Viruses</taxon>
        <taxon>Duplodnaviria</taxon>
        <taxon>Heunggongvirae</taxon>
        <taxon>Uroviricota</taxon>
        <taxon>Caudoviricetes</taxon>
        <taxon>Peduoviridae</taxon>
        <taxon>Maltschvirus</taxon>
        <taxon>Maltschvirus maltsch</taxon>
    </lineage>
</organism>
<keyword evidence="1" id="KW-0472">Membrane</keyword>
<sequence>MKNLKLKLTSAMFALVLSVVLMVTSPSLPVFVLSVGLILLQTVLWGKLMKEIKE</sequence>
<dbReference type="EMBL" id="LR796235">
    <property type="protein sequence ID" value="CAB4130166.1"/>
    <property type="molecule type" value="Genomic_DNA"/>
</dbReference>
<name>A0A6J5LA94_9CAUD</name>
<proteinExistence type="predicted"/>
<evidence type="ECO:0000313" key="2">
    <source>
        <dbReference type="EMBL" id="CAB4130166.1"/>
    </source>
</evidence>
<feature type="transmembrane region" description="Helical" evidence="1">
    <location>
        <begin position="12"/>
        <end position="40"/>
    </location>
</feature>
<evidence type="ECO:0000256" key="1">
    <source>
        <dbReference type="SAM" id="Phobius"/>
    </source>
</evidence>
<protein>
    <submittedName>
        <fullName evidence="2">Uncharacterized protein</fullName>
    </submittedName>
</protein>
<gene>
    <name evidence="2" type="ORF">UFOVP117_288</name>
</gene>
<keyword evidence="1" id="KW-1133">Transmembrane helix</keyword>